<dbReference type="InterPro" id="IPR053185">
    <property type="entry name" value="SET_domain_protein"/>
</dbReference>
<dbReference type="InterPro" id="IPR046341">
    <property type="entry name" value="SET_dom_sf"/>
</dbReference>
<dbReference type="Gene3D" id="2.170.270.10">
    <property type="entry name" value="SET domain"/>
    <property type="match status" value="1"/>
</dbReference>
<dbReference type="PANTHER" id="PTHR47332">
    <property type="entry name" value="SET DOMAIN-CONTAINING PROTEIN 5"/>
    <property type="match status" value="1"/>
</dbReference>
<dbReference type="CDD" id="cd20071">
    <property type="entry name" value="SET_SMYD"/>
    <property type="match status" value="1"/>
</dbReference>
<feature type="region of interest" description="Disordered" evidence="1">
    <location>
        <begin position="330"/>
        <end position="357"/>
    </location>
</feature>
<reference evidence="3" key="1">
    <citation type="submission" date="2023-07" db="EMBL/GenBank/DDBJ databases">
        <title>Black Yeasts Isolated from many extreme environments.</title>
        <authorList>
            <person name="Coleine C."/>
            <person name="Stajich J.E."/>
            <person name="Selbmann L."/>
        </authorList>
    </citation>
    <scope>NUCLEOTIDE SEQUENCE</scope>
    <source>
        <strain evidence="3">CCFEE 5485</strain>
    </source>
</reference>
<dbReference type="AlphaFoldDB" id="A0AAE0TM54"/>
<dbReference type="PANTHER" id="PTHR47332:SF2">
    <property type="entry name" value="SET-6"/>
    <property type="match status" value="1"/>
</dbReference>
<feature type="compositionally biased region" description="Basic residues" evidence="1">
    <location>
        <begin position="330"/>
        <end position="341"/>
    </location>
</feature>
<dbReference type="InterPro" id="IPR011990">
    <property type="entry name" value="TPR-like_helical_dom_sf"/>
</dbReference>
<keyword evidence="4" id="KW-1185">Reference proteome</keyword>
<organism evidence="3 4">
    <name type="scientific">Recurvomyces mirabilis</name>
    <dbReference type="NCBI Taxonomy" id="574656"/>
    <lineage>
        <taxon>Eukaryota</taxon>
        <taxon>Fungi</taxon>
        <taxon>Dikarya</taxon>
        <taxon>Ascomycota</taxon>
        <taxon>Pezizomycotina</taxon>
        <taxon>Dothideomycetes</taxon>
        <taxon>Dothideomycetidae</taxon>
        <taxon>Mycosphaerellales</taxon>
        <taxon>Teratosphaeriaceae</taxon>
        <taxon>Recurvomyces</taxon>
    </lineage>
</organism>
<evidence type="ECO:0000259" key="2">
    <source>
        <dbReference type="PROSITE" id="PS50280"/>
    </source>
</evidence>
<dbReference type="InterPro" id="IPR001214">
    <property type="entry name" value="SET_dom"/>
</dbReference>
<gene>
    <name evidence="3" type="ORF">LTR78_010592</name>
</gene>
<evidence type="ECO:0000256" key="1">
    <source>
        <dbReference type="SAM" id="MobiDB-lite"/>
    </source>
</evidence>
<proteinExistence type="predicted"/>
<protein>
    <recommendedName>
        <fullName evidence="2">SET domain-containing protein</fullName>
    </recommendedName>
</protein>
<comment type="caution">
    <text evidence="3">The sequence shown here is derived from an EMBL/GenBank/DDBJ whole genome shotgun (WGS) entry which is preliminary data.</text>
</comment>
<dbReference type="SUPFAM" id="SSF82199">
    <property type="entry name" value="SET domain"/>
    <property type="match status" value="1"/>
</dbReference>
<evidence type="ECO:0000313" key="3">
    <source>
        <dbReference type="EMBL" id="KAK3669538.1"/>
    </source>
</evidence>
<sequence length="357" mass="39574">MEKGTAETQLKETESVTRQYAVRPVHSKGQGLVAMSKIRKGTRILAEAPILKVPRHASDLQAVSSIIVKQLRTLSRDQQTAFFELHNAHGKRHDPPLGIMKTNVPPLGSDSYEGGLFLTASRINHSCRNNAQNTWNEKIGCITIHAVKDIEEGQEVPITYLGQAAPYAERQRSLRNKFFFDCKCELCSLPQVKREESDGRQQMIQDIDESIGSSAFGGGIEIGLKSVRVLLELLDQEGITDTSIPRAYYDAFQIAIAHGDKARAKVFAERAYAARVIAEGDDSPETTKLKRLVKRPTEHLSIALAPLLPQQPGKMARALISGCGCKASHHRSAIPTKRQRQKMQDGLDTRTAKSLRF</sequence>
<evidence type="ECO:0000313" key="4">
    <source>
        <dbReference type="Proteomes" id="UP001274830"/>
    </source>
</evidence>
<dbReference type="PROSITE" id="PS50280">
    <property type="entry name" value="SET"/>
    <property type="match status" value="1"/>
</dbReference>
<dbReference type="Pfam" id="PF00856">
    <property type="entry name" value="SET"/>
    <property type="match status" value="1"/>
</dbReference>
<dbReference type="EMBL" id="JAUTXT010000080">
    <property type="protein sequence ID" value="KAK3669538.1"/>
    <property type="molecule type" value="Genomic_DNA"/>
</dbReference>
<dbReference type="Proteomes" id="UP001274830">
    <property type="component" value="Unassembled WGS sequence"/>
</dbReference>
<feature type="domain" description="SET" evidence="2">
    <location>
        <begin position="6"/>
        <end position="161"/>
    </location>
</feature>
<name>A0AAE0TM54_9PEZI</name>
<dbReference type="Gene3D" id="1.25.40.10">
    <property type="entry name" value="Tetratricopeptide repeat domain"/>
    <property type="match status" value="1"/>
</dbReference>
<dbReference type="SMART" id="SM00317">
    <property type="entry name" value="SET"/>
    <property type="match status" value="1"/>
</dbReference>
<accession>A0AAE0TM54</accession>
<feature type="compositionally biased region" description="Basic and acidic residues" evidence="1">
    <location>
        <begin position="342"/>
        <end position="351"/>
    </location>
</feature>